<accession>A0A1W1XSU8</accession>
<keyword evidence="1" id="KW-0175">Coiled coil</keyword>
<feature type="coiled-coil region" evidence="1">
    <location>
        <begin position="1"/>
        <end position="42"/>
    </location>
</feature>
<reference evidence="2 3" key="1">
    <citation type="submission" date="2017-04" db="EMBL/GenBank/DDBJ databases">
        <authorList>
            <person name="Afonso C.L."/>
            <person name="Miller P.J."/>
            <person name="Scott M.A."/>
            <person name="Spackman E."/>
            <person name="Goraichik I."/>
            <person name="Dimitrov K.M."/>
            <person name="Suarez D.L."/>
            <person name="Swayne D.E."/>
        </authorList>
    </citation>
    <scope>NUCLEOTIDE SEQUENCE [LARGE SCALE GENOMIC DNA]</scope>
    <source>
        <strain evidence="2 3">DSM 13146</strain>
    </source>
</reference>
<gene>
    <name evidence="2" type="ORF">SAMN02746041_02826</name>
</gene>
<dbReference type="Proteomes" id="UP000192783">
    <property type="component" value="Unassembled WGS sequence"/>
</dbReference>
<evidence type="ECO:0000313" key="3">
    <source>
        <dbReference type="Proteomes" id="UP000192783"/>
    </source>
</evidence>
<sequence length="45" mass="5385">MERNHKVLEELRCRLAALELERNKLRERVAQLEEALQGCLSRSRH</sequence>
<keyword evidence="3" id="KW-1185">Reference proteome</keyword>
<proteinExistence type="predicted"/>
<dbReference type="RefSeq" id="WP_170920622.1">
    <property type="nucleotide sequence ID" value="NZ_FWXF01000019.1"/>
</dbReference>
<name>A0A1W1XSU8_9BACT</name>
<evidence type="ECO:0000313" key="2">
    <source>
        <dbReference type="EMBL" id="SMC26966.1"/>
    </source>
</evidence>
<organism evidence="2 3">
    <name type="scientific">Desulfacinum hydrothermale DSM 13146</name>
    <dbReference type="NCBI Taxonomy" id="1121390"/>
    <lineage>
        <taxon>Bacteria</taxon>
        <taxon>Pseudomonadati</taxon>
        <taxon>Thermodesulfobacteriota</taxon>
        <taxon>Syntrophobacteria</taxon>
        <taxon>Syntrophobacterales</taxon>
        <taxon>Syntrophobacteraceae</taxon>
        <taxon>Desulfacinum</taxon>
    </lineage>
</organism>
<protein>
    <submittedName>
        <fullName evidence="2">Uncharacterized protein</fullName>
    </submittedName>
</protein>
<dbReference type="EMBL" id="FWXF01000019">
    <property type="protein sequence ID" value="SMC26966.1"/>
    <property type="molecule type" value="Genomic_DNA"/>
</dbReference>
<dbReference type="AlphaFoldDB" id="A0A1W1XSU8"/>
<dbReference type="STRING" id="1121390.SAMN02746041_02826"/>
<evidence type="ECO:0000256" key="1">
    <source>
        <dbReference type="SAM" id="Coils"/>
    </source>
</evidence>